<dbReference type="NCBIfam" id="TIGR02532">
    <property type="entry name" value="IV_pilin_GFxxxE"/>
    <property type="match status" value="1"/>
</dbReference>
<proteinExistence type="predicted"/>
<dbReference type="InterPro" id="IPR045584">
    <property type="entry name" value="Pilin-like"/>
</dbReference>
<name>A0A4R1G728_9BACT</name>
<evidence type="ECO:0000313" key="2">
    <source>
        <dbReference type="EMBL" id="TCK03847.1"/>
    </source>
</evidence>
<dbReference type="Proteomes" id="UP000295777">
    <property type="component" value="Unassembled WGS sequence"/>
</dbReference>
<evidence type="ECO:0000313" key="3">
    <source>
        <dbReference type="Proteomes" id="UP000295777"/>
    </source>
</evidence>
<evidence type="ECO:0000256" key="1">
    <source>
        <dbReference type="SAM" id="Phobius"/>
    </source>
</evidence>
<accession>A0A4R1G728</accession>
<organism evidence="2 3">
    <name type="scientific">Phorcysia thermohydrogeniphila</name>
    <dbReference type="NCBI Taxonomy" id="936138"/>
    <lineage>
        <taxon>Bacteria</taxon>
        <taxon>Pseudomonadati</taxon>
        <taxon>Aquificota</taxon>
        <taxon>Aquificia</taxon>
        <taxon>Desulfurobacteriales</taxon>
        <taxon>Desulfurobacteriaceae</taxon>
        <taxon>Phorcysia</taxon>
    </lineage>
</organism>
<protein>
    <submittedName>
        <fullName evidence="2">Prepilin-type N-terminal cleavage/methylation domain-containing protein</fullName>
    </submittedName>
</protein>
<keyword evidence="1" id="KW-0472">Membrane</keyword>
<dbReference type="OrthoDB" id="15183at2"/>
<dbReference type="EMBL" id="SMFV01000004">
    <property type="protein sequence ID" value="TCK03847.1"/>
    <property type="molecule type" value="Genomic_DNA"/>
</dbReference>
<dbReference type="AlphaFoldDB" id="A0A4R1G728"/>
<gene>
    <name evidence="2" type="ORF">CLV27_1160</name>
</gene>
<dbReference type="SUPFAM" id="SSF54523">
    <property type="entry name" value="Pili subunits"/>
    <property type="match status" value="1"/>
</dbReference>
<dbReference type="Pfam" id="PF07963">
    <property type="entry name" value="N_methyl"/>
    <property type="match status" value="1"/>
</dbReference>
<comment type="caution">
    <text evidence="2">The sequence shown here is derived from an EMBL/GenBank/DDBJ whole genome shotgun (WGS) entry which is preliminary data.</text>
</comment>
<keyword evidence="1" id="KW-0812">Transmembrane</keyword>
<reference evidence="2 3" key="1">
    <citation type="submission" date="2019-03" db="EMBL/GenBank/DDBJ databases">
        <title>Genomic Encyclopedia of Archaeal and Bacterial Type Strains, Phase II (KMG-II): from individual species to whole genera.</title>
        <authorList>
            <person name="Goeker M."/>
        </authorList>
    </citation>
    <scope>NUCLEOTIDE SEQUENCE [LARGE SCALE GENOMIC DNA]</scope>
    <source>
        <strain evidence="2 3">DSM 24425</strain>
    </source>
</reference>
<dbReference type="Gene3D" id="3.30.700.10">
    <property type="entry name" value="Glycoprotein, Type 4 Pilin"/>
    <property type="match status" value="1"/>
</dbReference>
<sequence>MEERVKDGFSLLELLIIIVIIGILTTIAVNGYRLFKIRAYNNNALYDLKNLINDELAYYGVEQKFVGFSPSDVSSNGIVVIGNFTHKYVSDEVRAVAKVSSSGDYANFCTKHKMGTLIYGYQTENDTIYYKESQQGYELQASDCPDATENDDFSGWKVLSQKE</sequence>
<dbReference type="RefSeq" id="WP_132526730.1">
    <property type="nucleotide sequence ID" value="NZ_SMFV01000004.1"/>
</dbReference>
<dbReference type="InterPro" id="IPR012902">
    <property type="entry name" value="N_methyl_site"/>
</dbReference>
<feature type="transmembrane region" description="Helical" evidence="1">
    <location>
        <begin position="12"/>
        <end position="32"/>
    </location>
</feature>
<keyword evidence="3" id="KW-1185">Reference proteome</keyword>
<keyword evidence="1" id="KW-1133">Transmembrane helix</keyword>